<keyword evidence="4" id="KW-1185">Reference proteome</keyword>
<comment type="similarity">
    <text evidence="1 2">Belongs to the glycosyl hydrolase 1 family.</text>
</comment>
<accession>A0AAV5FV40</accession>
<evidence type="ECO:0000313" key="4">
    <source>
        <dbReference type="Proteomes" id="UP001054889"/>
    </source>
</evidence>
<dbReference type="InterPro" id="IPR017853">
    <property type="entry name" value="GH"/>
</dbReference>
<proteinExistence type="inferred from homology"/>
<evidence type="ECO:0008006" key="5">
    <source>
        <dbReference type="Google" id="ProtNLM"/>
    </source>
</evidence>
<dbReference type="EMBL" id="BQKI01000097">
    <property type="protein sequence ID" value="GJN38517.1"/>
    <property type="molecule type" value="Genomic_DNA"/>
</dbReference>
<evidence type="ECO:0000256" key="2">
    <source>
        <dbReference type="RuleBase" id="RU003690"/>
    </source>
</evidence>
<organism evidence="3 4">
    <name type="scientific">Eleusine coracana subsp. coracana</name>
    <dbReference type="NCBI Taxonomy" id="191504"/>
    <lineage>
        <taxon>Eukaryota</taxon>
        <taxon>Viridiplantae</taxon>
        <taxon>Streptophyta</taxon>
        <taxon>Embryophyta</taxon>
        <taxon>Tracheophyta</taxon>
        <taxon>Spermatophyta</taxon>
        <taxon>Magnoliopsida</taxon>
        <taxon>Liliopsida</taxon>
        <taxon>Poales</taxon>
        <taxon>Poaceae</taxon>
        <taxon>PACMAD clade</taxon>
        <taxon>Chloridoideae</taxon>
        <taxon>Cynodonteae</taxon>
        <taxon>Eleusininae</taxon>
        <taxon>Eleusine</taxon>
    </lineage>
</organism>
<evidence type="ECO:0000256" key="1">
    <source>
        <dbReference type="ARBA" id="ARBA00010838"/>
    </source>
</evidence>
<sequence length="221" mass="25021">MHPLVYGDYPPVMRSRVGDRLPRLAAEESARVRGSFDFVGFNHYPITRVRAAETNSGWTPKDYYADAAVQSNEILNHAHYGEMVPPPWALGKLLNHLKLKYENPPIFIHEIGAGENPDDPPGAIVYDDEFRSQLLQDYLEVVHMSMRNGSDVRGYFVWSFLDVFEFLYGYLTRFGLCGVDMNAAGRTRYLRSSARWYAGFLHGGELRPTAFNGSSYAAADE</sequence>
<dbReference type="PANTHER" id="PTHR10353:SF197">
    <property type="entry name" value="INACTIVE BETA-GLUCOSIDASE 33-RELATED"/>
    <property type="match status" value="1"/>
</dbReference>
<dbReference type="SUPFAM" id="SSF51445">
    <property type="entry name" value="(Trans)glycosidases"/>
    <property type="match status" value="1"/>
</dbReference>
<evidence type="ECO:0000313" key="3">
    <source>
        <dbReference type="EMBL" id="GJN38517.1"/>
    </source>
</evidence>
<dbReference type="Gene3D" id="3.20.20.80">
    <property type="entry name" value="Glycosidases"/>
    <property type="match status" value="1"/>
</dbReference>
<dbReference type="GO" id="GO:0005975">
    <property type="term" value="P:carbohydrate metabolic process"/>
    <property type="evidence" value="ECO:0007669"/>
    <property type="project" value="InterPro"/>
</dbReference>
<dbReference type="InterPro" id="IPR001360">
    <property type="entry name" value="Glyco_hydro_1"/>
</dbReference>
<protein>
    <recommendedName>
        <fullName evidence="5">Beta-glucosidase</fullName>
    </recommendedName>
</protein>
<dbReference type="Pfam" id="PF00232">
    <property type="entry name" value="Glyco_hydro_1"/>
    <property type="match status" value="1"/>
</dbReference>
<dbReference type="Proteomes" id="UP001054889">
    <property type="component" value="Unassembled WGS sequence"/>
</dbReference>
<dbReference type="AlphaFoldDB" id="A0AAV5FV40"/>
<comment type="caution">
    <text evidence="3">The sequence shown here is derived from an EMBL/GenBank/DDBJ whole genome shotgun (WGS) entry which is preliminary data.</text>
</comment>
<reference evidence="3" key="2">
    <citation type="submission" date="2021-12" db="EMBL/GenBank/DDBJ databases">
        <title>Resequencing data analysis of finger millet.</title>
        <authorList>
            <person name="Hatakeyama M."/>
            <person name="Aluri S."/>
            <person name="Balachadran M.T."/>
            <person name="Sivarajan S.R."/>
            <person name="Poveda L."/>
            <person name="Shimizu-Inatsugi R."/>
            <person name="Schlapbach R."/>
            <person name="Sreeman S.M."/>
            <person name="Shimizu K.K."/>
        </authorList>
    </citation>
    <scope>NUCLEOTIDE SEQUENCE</scope>
</reference>
<dbReference type="PANTHER" id="PTHR10353">
    <property type="entry name" value="GLYCOSYL HYDROLASE"/>
    <property type="match status" value="1"/>
</dbReference>
<dbReference type="PRINTS" id="PR00131">
    <property type="entry name" value="GLHYDRLASE1"/>
</dbReference>
<reference evidence="3" key="1">
    <citation type="journal article" date="2018" name="DNA Res.">
        <title>Multiple hybrid de novo genome assembly of finger millet, an orphan allotetraploid crop.</title>
        <authorList>
            <person name="Hatakeyama M."/>
            <person name="Aluri S."/>
            <person name="Balachadran M.T."/>
            <person name="Sivarajan S.R."/>
            <person name="Patrignani A."/>
            <person name="Gruter S."/>
            <person name="Poveda L."/>
            <person name="Shimizu-Inatsugi R."/>
            <person name="Baeten J."/>
            <person name="Francoijs K.J."/>
            <person name="Nataraja K.N."/>
            <person name="Reddy Y.A.N."/>
            <person name="Phadnis S."/>
            <person name="Ravikumar R.L."/>
            <person name="Schlapbach R."/>
            <person name="Sreeman S.M."/>
            <person name="Shimizu K.K."/>
        </authorList>
    </citation>
    <scope>NUCLEOTIDE SEQUENCE</scope>
</reference>
<dbReference type="GO" id="GO:0008422">
    <property type="term" value="F:beta-glucosidase activity"/>
    <property type="evidence" value="ECO:0007669"/>
    <property type="project" value="UniProtKB-ARBA"/>
</dbReference>
<name>A0AAV5FV40_ELECO</name>
<gene>
    <name evidence="3" type="primary">gb27567</name>
    <name evidence="3" type="ORF">PR202_gb27567</name>
</gene>